<dbReference type="Pfam" id="PF00852">
    <property type="entry name" value="Glyco_transf_10"/>
    <property type="match status" value="1"/>
</dbReference>
<accession>A0A3R7Q0V6</accession>
<feature type="non-terminal residue" evidence="16">
    <location>
        <position position="1"/>
    </location>
</feature>
<protein>
    <recommendedName>
        <fullName evidence="12">Fucosyltransferase</fullName>
        <ecNumber evidence="12">2.4.1.-</ecNumber>
    </recommendedName>
</protein>
<keyword evidence="11" id="KW-0325">Glycoprotein</keyword>
<dbReference type="PANTHER" id="PTHR48438:SF1">
    <property type="entry name" value="ALPHA-(1,3)-FUCOSYLTRANSFERASE C-RELATED"/>
    <property type="match status" value="1"/>
</dbReference>
<dbReference type="STRING" id="6689.A0A3R7Q0V6"/>
<dbReference type="InterPro" id="IPR055270">
    <property type="entry name" value="Glyco_tran_10_C"/>
</dbReference>
<dbReference type="InterPro" id="IPR038577">
    <property type="entry name" value="GT10-like_C_sf"/>
</dbReference>
<dbReference type="GO" id="GO:0008417">
    <property type="term" value="F:fucosyltransferase activity"/>
    <property type="evidence" value="ECO:0007669"/>
    <property type="project" value="InterPro"/>
</dbReference>
<evidence type="ECO:0000313" key="17">
    <source>
        <dbReference type="Proteomes" id="UP000283509"/>
    </source>
</evidence>
<keyword evidence="17" id="KW-1185">Reference proteome</keyword>
<keyword evidence="10" id="KW-0472">Membrane</keyword>
<dbReference type="EC" id="2.4.1.-" evidence="12"/>
<feature type="region of interest" description="Disordered" evidence="13">
    <location>
        <begin position="1"/>
        <end position="39"/>
    </location>
</feature>
<keyword evidence="5 12" id="KW-0808">Transferase</keyword>
<name>A0A3R7Q0V6_PENVA</name>
<feature type="domain" description="Fucosyltransferase N-terminal" evidence="15">
    <location>
        <begin position="66"/>
        <end position="176"/>
    </location>
</feature>
<dbReference type="EMBL" id="QCYY01000742">
    <property type="protein sequence ID" value="ROT83081.1"/>
    <property type="molecule type" value="Genomic_DNA"/>
</dbReference>
<evidence type="ECO:0000313" key="16">
    <source>
        <dbReference type="EMBL" id="ROT83081.1"/>
    </source>
</evidence>
<dbReference type="UniPathway" id="UPA00378"/>
<evidence type="ECO:0000256" key="12">
    <source>
        <dbReference type="RuleBase" id="RU003832"/>
    </source>
</evidence>
<organism evidence="16 17">
    <name type="scientific">Penaeus vannamei</name>
    <name type="common">Whiteleg shrimp</name>
    <name type="synonym">Litopenaeus vannamei</name>
    <dbReference type="NCBI Taxonomy" id="6689"/>
    <lineage>
        <taxon>Eukaryota</taxon>
        <taxon>Metazoa</taxon>
        <taxon>Ecdysozoa</taxon>
        <taxon>Arthropoda</taxon>
        <taxon>Crustacea</taxon>
        <taxon>Multicrustacea</taxon>
        <taxon>Malacostraca</taxon>
        <taxon>Eumalacostraca</taxon>
        <taxon>Eucarida</taxon>
        <taxon>Decapoda</taxon>
        <taxon>Dendrobranchiata</taxon>
        <taxon>Penaeoidea</taxon>
        <taxon>Penaeidae</taxon>
        <taxon>Penaeus</taxon>
    </lineage>
</organism>
<evidence type="ECO:0000259" key="15">
    <source>
        <dbReference type="Pfam" id="PF17039"/>
    </source>
</evidence>
<evidence type="ECO:0000256" key="1">
    <source>
        <dbReference type="ARBA" id="ARBA00004447"/>
    </source>
</evidence>
<dbReference type="Gene3D" id="3.40.50.11660">
    <property type="entry name" value="Glycosyl transferase family 10, C-terminal domain"/>
    <property type="match status" value="1"/>
</dbReference>
<keyword evidence="9 12" id="KW-0333">Golgi apparatus</keyword>
<feature type="region of interest" description="Disordered" evidence="13">
    <location>
        <begin position="542"/>
        <end position="600"/>
    </location>
</feature>
<evidence type="ECO:0000256" key="5">
    <source>
        <dbReference type="ARBA" id="ARBA00022679"/>
    </source>
</evidence>
<sequence>HPQIPEYSPTLQNSREVPLAPGDSHLPYEDENAPKFPKFPKELWKEPVGIPEEEGEGEGYTGPPLKKILFWNDAYGNKHYGFGYGREPFIRAGCRINTCTTTAVRAKYPLKKLDAVIWHFRSNDKSLPAERSPHTRYIFWMMESASYLFGDINRYNNVFNWTFTYRLDSDIPNPYGRVYRLREPHPLSDYNYAENKTKLVAWFVSNCKTQSGRENVVRELKKWIQVDIYGRCGPLKCPKSAECTQMLNTTYKFYLSFENSLCQDYATEKLTFFKNCQCIWRVFHVVLLHVHPIHRLLHLTFVFLHILLHILLRYLLHLSPIHHLAFIFSSSTSSFISSSTFSSTSSTFPLSTTSPSYFPPPPPHRVNISRPLLSNILLLRLHFLPAHHLTSSTFSASIFPLSTFLMSIHHLYSHSPLTPPPSSHLQYLLLLLHFPLIATTFLPPPAPPPPLPPAPPPTTSSTSCISPNITFLHLQHLLLHSPPTSSSTSLPNTPTFLPPPPPPPPPLFLLLHLLHFPLTSPSSHLHLLLLLHFPPYTPTFPPPPPPPPLPLLTPPPSSPPPPTTSTTSTSPSPPSPQAKRHPSGLWSRELQHPSPPTLLHRCSVLPECQKAGRIFALPRRE</sequence>
<evidence type="ECO:0000256" key="2">
    <source>
        <dbReference type="ARBA" id="ARBA00004922"/>
    </source>
</evidence>
<evidence type="ECO:0000256" key="3">
    <source>
        <dbReference type="ARBA" id="ARBA00008919"/>
    </source>
</evidence>
<comment type="pathway">
    <text evidence="2">Protein modification; protein glycosylation.</text>
</comment>
<keyword evidence="4 12" id="KW-0328">Glycosyltransferase</keyword>
<dbReference type="InterPro" id="IPR001503">
    <property type="entry name" value="Glyco_trans_10"/>
</dbReference>
<evidence type="ECO:0000256" key="10">
    <source>
        <dbReference type="ARBA" id="ARBA00023136"/>
    </source>
</evidence>
<evidence type="ECO:0000256" key="11">
    <source>
        <dbReference type="ARBA" id="ARBA00023180"/>
    </source>
</evidence>
<feature type="compositionally biased region" description="Pro residues" evidence="13">
    <location>
        <begin position="542"/>
        <end position="563"/>
    </location>
</feature>
<keyword evidence="6 12" id="KW-0812">Transmembrane</keyword>
<dbReference type="GO" id="GO:0032580">
    <property type="term" value="C:Golgi cisterna membrane"/>
    <property type="evidence" value="ECO:0007669"/>
    <property type="project" value="UniProtKB-SubCell"/>
</dbReference>
<dbReference type="AlphaFoldDB" id="A0A3R7Q0V6"/>
<gene>
    <name evidence="16" type="ORF">C7M84_023748</name>
</gene>
<dbReference type="PANTHER" id="PTHR48438">
    <property type="entry name" value="ALPHA-(1,3)-FUCOSYLTRANSFERASE C-RELATED"/>
    <property type="match status" value="1"/>
</dbReference>
<feature type="domain" description="Fucosyltransferase C-terminal" evidence="14">
    <location>
        <begin position="194"/>
        <end position="271"/>
    </location>
</feature>
<dbReference type="PRINTS" id="PR01217">
    <property type="entry name" value="PRICHEXTENSN"/>
</dbReference>
<dbReference type="Pfam" id="PF17039">
    <property type="entry name" value="Glyco_tran_10_N"/>
    <property type="match status" value="1"/>
</dbReference>
<dbReference type="SUPFAM" id="SSF53756">
    <property type="entry name" value="UDP-Glycosyltransferase/glycogen phosphorylase"/>
    <property type="match status" value="1"/>
</dbReference>
<evidence type="ECO:0000256" key="13">
    <source>
        <dbReference type="SAM" id="MobiDB-lite"/>
    </source>
</evidence>
<dbReference type="InterPro" id="IPR031481">
    <property type="entry name" value="Glyco_tran_10_N"/>
</dbReference>
<reference evidence="16 17" key="1">
    <citation type="submission" date="2018-04" db="EMBL/GenBank/DDBJ databases">
        <authorList>
            <person name="Zhang X."/>
            <person name="Yuan J."/>
            <person name="Li F."/>
            <person name="Xiang J."/>
        </authorList>
    </citation>
    <scope>NUCLEOTIDE SEQUENCE [LARGE SCALE GENOMIC DNA]</scope>
    <source>
        <tissue evidence="16">Muscle</tissue>
    </source>
</reference>
<evidence type="ECO:0000259" key="14">
    <source>
        <dbReference type="Pfam" id="PF00852"/>
    </source>
</evidence>
<dbReference type="OrthoDB" id="427096at2759"/>
<evidence type="ECO:0000256" key="4">
    <source>
        <dbReference type="ARBA" id="ARBA00022676"/>
    </source>
</evidence>
<dbReference type="Proteomes" id="UP000283509">
    <property type="component" value="Unassembled WGS sequence"/>
</dbReference>
<comment type="subcellular location">
    <subcellularLocation>
        <location evidence="1 12">Golgi apparatus</location>
        <location evidence="1 12">Golgi stack membrane</location>
        <topology evidence="1 12">Single-pass type II membrane protein</topology>
    </subcellularLocation>
</comment>
<comment type="caution">
    <text evidence="16">The sequence shown here is derived from an EMBL/GenBank/DDBJ whole genome shotgun (WGS) entry which is preliminary data.</text>
</comment>
<keyword evidence="8" id="KW-1133">Transmembrane helix</keyword>
<evidence type="ECO:0000256" key="8">
    <source>
        <dbReference type="ARBA" id="ARBA00022989"/>
    </source>
</evidence>
<proteinExistence type="inferred from homology"/>
<evidence type="ECO:0000256" key="7">
    <source>
        <dbReference type="ARBA" id="ARBA00022968"/>
    </source>
</evidence>
<evidence type="ECO:0000256" key="9">
    <source>
        <dbReference type="ARBA" id="ARBA00023034"/>
    </source>
</evidence>
<keyword evidence="7" id="KW-0735">Signal-anchor</keyword>
<reference evidence="16 17" key="2">
    <citation type="submission" date="2019-01" db="EMBL/GenBank/DDBJ databases">
        <title>The decoding of complex shrimp genome reveals the adaptation for benthos swimmer, frequently molting mechanism and breeding impact on genome.</title>
        <authorList>
            <person name="Sun Y."/>
            <person name="Gao Y."/>
            <person name="Yu Y."/>
        </authorList>
    </citation>
    <scope>NUCLEOTIDE SEQUENCE [LARGE SCALE GENOMIC DNA]</scope>
    <source>
        <tissue evidence="16">Muscle</tissue>
    </source>
</reference>
<evidence type="ECO:0000256" key="6">
    <source>
        <dbReference type="ARBA" id="ARBA00022692"/>
    </source>
</evidence>
<comment type="similarity">
    <text evidence="3 12">Belongs to the glycosyltransferase 10 family.</text>
</comment>